<sequence length="482" mass="51606">MSSHREAPEISQDPVADNTDTYAFVSPDRPDTVTILTNYIPVEAAAGGPNFYEFGNDVRYEVHISNAGKAQADITYTFAFSTEVLDKTTFLYNTGAITSLTDPKFNRRQSYSVTKTVGPKGRPQVLASGLACPPCNIGPHSTPNYTALAKSAVHDLPDGVKVFAGQRNDGFFVDLGAVFDLADLRPFQTLHVAPMAPSIGVDTFKNAINVHTIALQIPIRSLTRDGSVPNDPGAPAAAIGIWGAASRRKMRVRGDTTGQHTESGPWVQVSRLGNPLFNELLVTMTHKDGWNGSPPSGDAEYASGVEKPELSRRIPDLYPRQFESLRKLNATTRSDLVALILTGVKPGIVPGLANYTGPTLADMLRLNVAVPPTANRKVLGVLDGDPAGYPNGRRVQDDIVTIFVRALTGAFRPYFDKTYKPDLAVGVVTQGVQTPPTGDIGGPNERFLSHFPYLGDPYDGFTTPAPVAVNAAPALTVPGVSP</sequence>
<dbReference type="EMBL" id="CP098502">
    <property type="protein sequence ID" value="UTI65156.1"/>
    <property type="molecule type" value="Genomic_DNA"/>
</dbReference>
<keyword evidence="3" id="KW-1185">Reference proteome</keyword>
<evidence type="ECO:0000313" key="2">
    <source>
        <dbReference type="EMBL" id="UTI65156.1"/>
    </source>
</evidence>
<dbReference type="Pfam" id="PF14224">
    <property type="entry name" value="DUF4331"/>
    <property type="match status" value="1"/>
</dbReference>
<name>A0ABY5DU11_9ACTN</name>
<feature type="region of interest" description="Disordered" evidence="1">
    <location>
        <begin position="1"/>
        <end position="23"/>
    </location>
</feature>
<organism evidence="2 3">
    <name type="scientific">Paraconexibacter antarcticus</name>
    <dbReference type="NCBI Taxonomy" id="2949664"/>
    <lineage>
        <taxon>Bacteria</taxon>
        <taxon>Bacillati</taxon>
        <taxon>Actinomycetota</taxon>
        <taxon>Thermoleophilia</taxon>
        <taxon>Solirubrobacterales</taxon>
        <taxon>Paraconexibacteraceae</taxon>
        <taxon>Paraconexibacter</taxon>
    </lineage>
</organism>
<dbReference type="InterPro" id="IPR025566">
    <property type="entry name" value="DUF4331"/>
</dbReference>
<proteinExistence type="predicted"/>
<dbReference type="Proteomes" id="UP001056035">
    <property type="component" value="Chromosome"/>
</dbReference>
<dbReference type="RefSeq" id="WP_254571844.1">
    <property type="nucleotide sequence ID" value="NZ_CP098502.1"/>
</dbReference>
<protein>
    <submittedName>
        <fullName evidence="2">DUF4331 domain-containing protein</fullName>
    </submittedName>
</protein>
<evidence type="ECO:0000313" key="3">
    <source>
        <dbReference type="Proteomes" id="UP001056035"/>
    </source>
</evidence>
<accession>A0ABY5DU11</accession>
<reference evidence="2 3" key="1">
    <citation type="submission" date="2022-06" db="EMBL/GenBank/DDBJ databases">
        <title>Paraconexibacter antarcticus.</title>
        <authorList>
            <person name="Kim C.S."/>
        </authorList>
    </citation>
    <scope>NUCLEOTIDE SEQUENCE [LARGE SCALE GENOMIC DNA]</scope>
    <source>
        <strain evidence="2 3">02-257</strain>
    </source>
</reference>
<gene>
    <name evidence="2" type="ORF">NBH00_02840</name>
</gene>
<evidence type="ECO:0000256" key="1">
    <source>
        <dbReference type="SAM" id="MobiDB-lite"/>
    </source>
</evidence>